<reference evidence="1" key="1">
    <citation type="submission" date="2022-07" db="EMBL/GenBank/DDBJ databases">
        <title>Taxonomy of Novel Oxalotrophic and Methylotrophic Bacteria.</title>
        <authorList>
            <person name="Sahin N."/>
            <person name="Tani A."/>
        </authorList>
    </citation>
    <scope>NUCLEOTIDE SEQUENCE</scope>
    <source>
        <strain evidence="1">AM327</strain>
    </source>
</reference>
<name>A0A9W6B2U9_9FLAO</name>
<organism evidence="1 2">
    <name type="scientific">Neptunitalea chrysea</name>
    <dbReference type="NCBI Taxonomy" id="1647581"/>
    <lineage>
        <taxon>Bacteria</taxon>
        <taxon>Pseudomonadati</taxon>
        <taxon>Bacteroidota</taxon>
        <taxon>Flavobacteriia</taxon>
        <taxon>Flavobacteriales</taxon>
        <taxon>Flavobacteriaceae</taxon>
        <taxon>Neptunitalea</taxon>
    </lineage>
</organism>
<gene>
    <name evidence="1" type="ORF">NBRC110019_04170</name>
</gene>
<evidence type="ECO:0008006" key="3">
    <source>
        <dbReference type="Google" id="ProtNLM"/>
    </source>
</evidence>
<dbReference type="AlphaFoldDB" id="A0A9W6B2U9"/>
<dbReference type="RefSeq" id="WP_281751857.1">
    <property type="nucleotide sequence ID" value="NZ_BRVP01000002.1"/>
</dbReference>
<proteinExistence type="predicted"/>
<dbReference type="Proteomes" id="UP001143545">
    <property type="component" value="Unassembled WGS sequence"/>
</dbReference>
<comment type="caution">
    <text evidence="1">The sequence shown here is derived from an EMBL/GenBank/DDBJ whole genome shotgun (WGS) entry which is preliminary data.</text>
</comment>
<evidence type="ECO:0000313" key="2">
    <source>
        <dbReference type="Proteomes" id="UP001143545"/>
    </source>
</evidence>
<evidence type="ECO:0000313" key="1">
    <source>
        <dbReference type="EMBL" id="GLB51378.1"/>
    </source>
</evidence>
<sequence length="429" mass="48339">MKNFIVILLVFSFNFCFTQSNVLRLNLDEEGTTYIKGSVRSMFWARYIDMNPGTMVNNEALANDIDFSVRRLRISIQSQITPKLYFYSLIGGNNINNKTEKDWRIRVLDLNIEYELAKEFNIGIGKHAWDGLSRNLVRSSASLMAVDAPLFSLLSVNKNDDIGRGFGIWAKGQVGKFDYIVSLKKPAPYGVTAQEGVTDYALNNPKLRSSVYVKYEFLDNESNKTAYSGGVGSYLGKKKILNLGVGCLFEPKMTSRLINNEEIFYDFKNWAAEIFYDTPINTNKNTAITLYTGFYHTDFGLNYIRNVGANNYTSDGTSFNGAGNAFPMIGTGNTYFFQLGYLLDKNLLGKEKFNGQLQPNIAIQQSYFEALEDPSTVVDLGVNWFFKGHSNKLSVGYQSRPIFNENTSGALVETDRKGMAVLQYQIVIN</sequence>
<protein>
    <recommendedName>
        <fullName evidence="3">Phosphate-selective porin O and P</fullName>
    </recommendedName>
</protein>
<accession>A0A9W6B2U9</accession>
<dbReference type="EMBL" id="BRVP01000002">
    <property type="protein sequence ID" value="GLB51378.1"/>
    <property type="molecule type" value="Genomic_DNA"/>
</dbReference>
<keyword evidence="2" id="KW-1185">Reference proteome</keyword>